<dbReference type="InterPro" id="IPR005479">
    <property type="entry name" value="CPAse_ATP-bd"/>
</dbReference>
<reference evidence="9 11" key="2">
    <citation type="submission" date="2023-07" db="EMBL/GenBank/DDBJ databases">
        <title>Genomic Encyclopedia of Type Strains, Phase IV (KMG-IV): sequencing the most valuable type-strain genomes for metagenomic binning, comparative biology and taxonomic classification.</title>
        <authorList>
            <person name="Goeker M."/>
        </authorList>
    </citation>
    <scope>NUCLEOTIDE SEQUENCE [LARGE SCALE GENOMIC DNA]</scope>
    <source>
        <strain evidence="9 11">DSM 338</strain>
    </source>
</reference>
<accession>A0A9W6CLF5</accession>
<keyword evidence="3 5" id="KW-0067">ATP-binding</keyword>
<dbReference type="GO" id="GO:0005524">
    <property type="term" value="F:ATP binding"/>
    <property type="evidence" value="ECO:0007669"/>
    <property type="project" value="UniProtKB-UniRule"/>
</dbReference>
<dbReference type="SMART" id="SM00878">
    <property type="entry name" value="Biotin_carb_C"/>
    <property type="match status" value="1"/>
</dbReference>
<feature type="domain" description="Biotin carboxylation" evidence="7">
    <location>
        <begin position="1"/>
        <end position="450"/>
    </location>
</feature>
<name>A0A9W6CLF5_XANFL</name>
<organism evidence="8 10">
    <name type="scientific">Xanthobacter flavus</name>
    <dbReference type="NCBI Taxonomy" id="281"/>
    <lineage>
        <taxon>Bacteria</taxon>
        <taxon>Pseudomonadati</taxon>
        <taxon>Pseudomonadota</taxon>
        <taxon>Alphaproteobacteria</taxon>
        <taxon>Hyphomicrobiales</taxon>
        <taxon>Xanthobacteraceae</taxon>
        <taxon>Xanthobacter</taxon>
    </lineage>
</organism>
<evidence type="ECO:0000256" key="3">
    <source>
        <dbReference type="ARBA" id="ARBA00022840"/>
    </source>
</evidence>
<protein>
    <submittedName>
        <fullName evidence="9">Acetyl/propionyl-CoA carboxylase alpha subunit</fullName>
    </submittedName>
</protein>
<sequence length="461" mass="48849">MKSVLIANRGEIACRIVRACRDLGLRSVAVYSDADRNALHVELADEAVRIGPPPARQSYLNADAILEAARATGAMAIHPGYGFLSESSAFARRVVEAGLLFVGPTHTIIAEMGDKGRARARADDAGVPVLPGSGRLSQDIGVDLLCRRGAGVGFPLLVKATGGGGGIGMRRVDTEADLPAAVERAREQAARSFSDDGVYLEHFVAAARHVEVQVFGIAPGRAVAFPERDCSVQRRFQKVIEESPAVNLPDGVSRGLRSAAARLAERVGYLGAGTVEFIVDAATGGFYFLEMNTRIQVEHPVTEMVTGLDLVALQLRQTAGEDLSAAIPNAPQAVGHAIEARIYAEAPDRGFLPTPGRLARLDLPASEGGLRIDIGVRAGDEITPFYDPMIAKVIAWGSDRDTARRRLDAALAATCIDGVGCNLAFLRSVLAHEEFRAGTTTTDFVSRQGTALLAAPLANVR</sequence>
<dbReference type="Proteomes" id="UP001144397">
    <property type="component" value="Unassembled WGS sequence"/>
</dbReference>
<keyword evidence="11" id="KW-1185">Reference proteome</keyword>
<keyword evidence="2 5" id="KW-0547">Nucleotide-binding</keyword>
<dbReference type="FunFam" id="3.40.50.20:FF:000010">
    <property type="entry name" value="Propionyl-CoA carboxylase subunit alpha"/>
    <property type="match status" value="1"/>
</dbReference>
<reference evidence="8" key="1">
    <citation type="submission" date="2022-12" db="EMBL/GenBank/DDBJ databases">
        <title>Reference genome sequencing for broad-spectrum identification of bacterial and archaeal isolates by mass spectrometry.</title>
        <authorList>
            <person name="Sekiguchi Y."/>
            <person name="Tourlousse D.M."/>
        </authorList>
    </citation>
    <scope>NUCLEOTIDE SEQUENCE</scope>
    <source>
        <strain evidence="8">301</strain>
    </source>
</reference>
<evidence type="ECO:0000259" key="7">
    <source>
        <dbReference type="PROSITE" id="PS50979"/>
    </source>
</evidence>
<dbReference type="Pfam" id="PF00289">
    <property type="entry name" value="Biotin_carb_N"/>
    <property type="match status" value="1"/>
</dbReference>
<dbReference type="InterPro" id="IPR050856">
    <property type="entry name" value="Biotin_carboxylase_complex"/>
</dbReference>
<evidence type="ECO:0000313" key="8">
    <source>
        <dbReference type="EMBL" id="GLI22555.1"/>
    </source>
</evidence>
<dbReference type="InterPro" id="IPR011761">
    <property type="entry name" value="ATP-grasp"/>
</dbReference>
<evidence type="ECO:0000313" key="11">
    <source>
        <dbReference type="Proteomes" id="UP001245370"/>
    </source>
</evidence>
<dbReference type="GO" id="GO:0016874">
    <property type="term" value="F:ligase activity"/>
    <property type="evidence" value="ECO:0007669"/>
    <property type="project" value="UniProtKB-KW"/>
</dbReference>
<dbReference type="EMBL" id="JAVDPY010000001">
    <property type="protein sequence ID" value="MDR6331654.1"/>
    <property type="molecule type" value="Genomic_DNA"/>
</dbReference>
<dbReference type="PANTHER" id="PTHR18866:SF33">
    <property type="entry name" value="METHYLCROTONOYL-COA CARBOXYLASE SUBUNIT ALPHA, MITOCHONDRIAL-RELATED"/>
    <property type="match status" value="1"/>
</dbReference>
<dbReference type="SUPFAM" id="SSF51246">
    <property type="entry name" value="Rudiment single hybrid motif"/>
    <property type="match status" value="1"/>
</dbReference>
<dbReference type="PROSITE" id="PS00867">
    <property type="entry name" value="CPSASE_2"/>
    <property type="match status" value="1"/>
</dbReference>
<dbReference type="InterPro" id="IPR011764">
    <property type="entry name" value="Biotin_carboxylation_dom"/>
</dbReference>
<evidence type="ECO:0000259" key="6">
    <source>
        <dbReference type="PROSITE" id="PS50975"/>
    </source>
</evidence>
<dbReference type="GO" id="GO:0046872">
    <property type="term" value="F:metal ion binding"/>
    <property type="evidence" value="ECO:0007669"/>
    <property type="project" value="InterPro"/>
</dbReference>
<comment type="caution">
    <text evidence="8">The sequence shown here is derived from an EMBL/GenBank/DDBJ whole genome shotgun (WGS) entry which is preliminary data.</text>
</comment>
<dbReference type="Proteomes" id="UP001245370">
    <property type="component" value="Unassembled WGS sequence"/>
</dbReference>
<gene>
    <name evidence="9" type="ORF">GGQ86_000101</name>
    <name evidence="8" type="ORF">XFLAVUS301_22290</name>
</gene>
<dbReference type="PANTHER" id="PTHR18866">
    <property type="entry name" value="CARBOXYLASE:PYRUVATE/ACETYL-COA/PROPIONYL-COA CARBOXYLASE"/>
    <property type="match status" value="1"/>
</dbReference>
<proteinExistence type="predicted"/>
<evidence type="ECO:0000256" key="2">
    <source>
        <dbReference type="ARBA" id="ARBA00022741"/>
    </source>
</evidence>
<dbReference type="GeneID" id="95763019"/>
<dbReference type="EMBL" id="BSDO01000002">
    <property type="protein sequence ID" value="GLI22555.1"/>
    <property type="molecule type" value="Genomic_DNA"/>
</dbReference>
<dbReference type="Pfam" id="PF02786">
    <property type="entry name" value="CPSase_L_D2"/>
    <property type="match status" value="1"/>
</dbReference>
<dbReference type="Gene3D" id="3.30.470.20">
    <property type="entry name" value="ATP-grasp fold, B domain"/>
    <property type="match status" value="1"/>
</dbReference>
<dbReference type="InterPro" id="IPR016185">
    <property type="entry name" value="PreATP-grasp_dom_sf"/>
</dbReference>
<dbReference type="SUPFAM" id="SSF56059">
    <property type="entry name" value="Glutathione synthetase ATP-binding domain-like"/>
    <property type="match status" value="1"/>
</dbReference>
<evidence type="ECO:0000256" key="4">
    <source>
        <dbReference type="ARBA" id="ARBA00023267"/>
    </source>
</evidence>
<dbReference type="InterPro" id="IPR005482">
    <property type="entry name" value="Biotin_COase_C"/>
</dbReference>
<dbReference type="AlphaFoldDB" id="A0A9W6CLF5"/>
<keyword evidence="4" id="KW-0092">Biotin</keyword>
<evidence type="ECO:0000256" key="5">
    <source>
        <dbReference type="PROSITE-ProRule" id="PRU00409"/>
    </source>
</evidence>
<evidence type="ECO:0000313" key="9">
    <source>
        <dbReference type="EMBL" id="MDR6331654.1"/>
    </source>
</evidence>
<dbReference type="InterPro" id="IPR011054">
    <property type="entry name" value="Rudment_hybrid_motif"/>
</dbReference>
<feature type="domain" description="ATP-grasp" evidence="6">
    <location>
        <begin position="119"/>
        <end position="319"/>
    </location>
</feature>
<evidence type="ECO:0000256" key="1">
    <source>
        <dbReference type="ARBA" id="ARBA00022598"/>
    </source>
</evidence>
<dbReference type="PROSITE" id="PS00866">
    <property type="entry name" value="CPSASE_1"/>
    <property type="match status" value="1"/>
</dbReference>
<dbReference type="InterPro" id="IPR005481">
    <property type="entry name" value="BC-like_N"/>
</dbReference>
<keyword evidence="1" id="KW-0436">Ligase</keyword>
<dbReference type="SUPFAM" id="SSF52440">
    <property type="entry name" value="PreATP-grasp domain"/>
    <property type="match status" value="1"/>
</dbReference>
<dbReference type="Pfam" id="PF02785">
    <property type="entry name" value="Biotin_carb_C"/>
    <property type="match status" value="1"/>
</dbReference>
<dbReference type="PROSITE" id="PS50975">
    <property type="entry name" value="ATP_GRASP"/>
    <property type="match status" value="1"/>
</dbReference>
<dbReference type="RefSeq" id="WP_281807517.1">
    <property type="nucleotide sequence ID" value="NZ_BSDO01000002.1"/>
</dbReference>
<dbReference type="PROSITE" id="PS50979">
    <property type="entry name" value="BC"/>
    <property type="match status" value="1"/>
</dbReference>
<evidence type="ECO:0000313" key="10">
    <source>
        <dbReference type="Proteomes" id="UP001144397"/>
    </source>
</evidence>